<dbReference type="GO" id="GO:0005886">
    <property type="term" value="C:plasma membrane"/>
    <property type="evidence" value="ECO:0007669"/>
    <property type="project" value="TreeGrafter"/>
</dbReference>
<keyword evidence="1" id="KW-0812">Transmembrane</keyword>
<organism evidence="2 3">
    <name type="scientific">Rhodocyclus tenuis</name>
    <name type="common">Rhodospirillum tenue</name>
    <dbReference type="NCBI Taxonomy" id="1066"/>
    <lineage>
        <taxon>Bacteria</taxon>
        <taxon>Pseudomonadati</taxon>
        <taxon>Pseudomonadota</taxon>
        <taxon>Betaproteobacteria</taxon>
        <taxon>Rhodocyclales</taxon>
        <taxon>Rhodocyclaceae</taxon>
        <taxon>Rhodocyclus</taxon>
    </lineage>
</organism>
<dbReference type="RefSeq" id="WP_153115138.1">
    <property type="nucleotide sequence ID" value="NZ_JACIGE010000001.1"/>
</dbReference>
<dbReference type="InterPro" id="IPR052959">
    <property type="entry name" value="Inner_membrane_assoc"/>
</dbReference>
<dbReference type="Proteomes" id="UP000587070">
    <property type="component" value="Unassembled WGS sequence"/>
</dbReference>
<reference evidence="2 3" key="1">
    <citation type="submission" date="2020-08" db="EMBL/GenBank/DDBJ databases">
        <title>Genome sequencing of Purple Non-Sulfur Bacteria from various extreme environments.</title>
        <authorList>
            <person name="Mayer M."/>
        </authorList>
    </citation>
    <scope>NUCLEOTIDE SEQUENCE [LARGE SCALE GENOMIC DNA]</scope>
    <source>
        <strain evidence="2 3">2761</strain>
    </source>
</reference>
<name>A0A840G3G7_RHOTE</name>
<proteinExistence type="predicted"/>
<dbReference type="EMBL" id="JACIGE010000001">
    <property type="protein sequence ID" value="MBB4245851.1"/>
    <property type="molecule type" value="Genomic_DNA"/>
</dbReference>
<accession>A0A840G3G7</accession>
<feature type="transmembrane region" description="Helical" evidence="1">
    <location>
        <begin position="63"/>
        <end position="83"/>
    </location>
</feature>
<dbReference type="Pfam" id="PF04341">
    <property type="entry name" value="DUF485"/>
    <property type="match status" value="1"/>
</dbReference>
<keyword evidence="1" id="KW-1133">Transmembrane helix</keyword>
<feature type="transmembrane region" description="Helical" evidence="1">
    <location>
        <begin position="23"/>
        <end position="43"/>
    </location>
</feature>
<evidence type="ECO:0000313" key="3">
    <source>
        <dbReference type="Proteomes" id="UP000587070"/>
    </source>
</evidence>
<protein>
    <submittedName>
        <fullName evidence="2">Uncharacterized membrane protein (DUF485 family)</fullName>
    </submittedName>
</protein>
<dbReference type="InterPro" id="IPR007436">
    <property type="entry name" value="DUF485"/>
</dbReference>
<dbReference type="PANTHER" id="PTHR38598:SF1">
    <property type="entry name" value="INNER MEMBRANE PROTEIN YJCH"/>
    <property type="match status" value="1"/>
</dbReference>
<evidence type="ECO:0000313" key="2">
    <source>
        <dbReference type="EMBL" id="MBB4245851.1"/>
    </source>
</evidence>
<gene>
    <name evidence="2" type="ORF">GGD90_000200</name>
</gene>
<keyword evidence="1" id="KW-0472">Membrane</keyword>
<dbReference type="OrthoDB" id="5297034at2"/>
<comment type="caution">
    <text evidence="2">The sequence shown here is derived from an EMBL/GenBank/DDBJ whole genome shotgun (WGS) entry which is preliminary data.</text>
</comment>
<dbReference type="PANTHER" id="PTHR38598">
    <property type="entry name" value="INNER MEMBRANE PROTEIN YJCH"/>
    <property type="match status" value="1"/>
</dbReference>
<evidence type="ECO:0000256" key="1">
    <source>
        <dbReference type="SAM" id="Phobius"/>
    </source>
</evidence>
<keyword evidence="3" id="KW-1185">Reference proteome</keyword>
<dbReference type="AlphaFoldDB" id="A0A840G3G7"/>
<sequence length="104" mass="11678">MKDDVAARIAANPKYQKLKGTRASFSIIMTVLMMVVYYGYILLIAFNKEWLGTKIGEGMVTSVGIPMGLGVILFTVILTNIYVRRANREFDALTAEIVQEETRK</sequence>